<dbReference type="Proteomes" id="UP000319825">
    <property type="component" value="Unassembled WGS sequence"/>
</dbReference>
<name>A0A562IHB9_MICOL</name>
<feature type="region of interest" description="Disordered" evidence="1">
    <location>
        <begin position="211"/>
        <end position="237"/>
    </location>
</feature>
<protein>
    <recommendedName>
        <fullName evidence="4">N-acetyltransferase domain-containing protein</fullName>
    </recommendedName>
</protein>
<evidence type="ECO:0000313" key="2">
    <source>
        <dbReference type="EMBL" id="TWH70417.1"/>
    </source>
</evidence>
<evidence type="ECO:0008006" key="4">
    <source>
        <dbReference type="Google" id="ProtNLM"/>
    </source>
</evidence>
<dbReference type="RefSeq" id="WP_145776701.1">
    <property type="nucleotide sequence ID" value="NZ_BAAATQ010000341.1"/>
</dbReference>
<sequence>MSLTLPVDRARWCDIDLIVSLVTATVSATPLGAWLVPDERQRPVVLAGVARIWTEHALLFGDAFLLRNRTAATVWIHRYRPIPAPPRYAGRLAEACGEHTPRFLRLDRALAAHRPGEAHNHLAFLAVPPGPGGTERAEAVLAMSQRWMDNLGLPTYAETCAGTHGDLYRRHGYADRGEFPLPDGATARSLWRLPSPRATPRNAPLLAQRCTRRRRPGRDDGVTGWTSGRPAPDGPAA</sequence>
<dbReference type="AlphaFoldDB" id="A0A562IHB9"/>
<evidence type="ECO:0000256" key="1">
    <source>
        <dbReference type="SAM" id="MobiDB-lite"/>
    </source>
</evidence>
<comment type="caution">
    <text evidence="2">The sequence shown here is derived from an EMBL/GenBank/DDBJ whole genome shotgun (WGS) entry which is preliminary data.</text>
</comment>
<keyword evidence="3" id="KW-1185">Reference proteome</keyword>
<evidence type="ECO:0000313" key="3">
    <source>
        <dbReference type="Proteomes" id="UP000319825"/>
    </source>
</evidence>
<dbReference type="Gene3D" id="3.40.630.30">
    <property type="match status" value="1"/>
</dbReference>
<dbReference type="EMBL" id="VLKE01000001">
    <property type="protein sequence ID" value="TWH70417.1"/>
    <property type="molecule type" value="Genomic_DNA"/>
</dbReference>
<accession>A0A562IHB9</accession>
<gene>
    <name evidence="2" type="ORF">JD77_05442</name>
</gene>
<organism evidence="2 3">
    <name type="scientific">Micromonospora olivasterospora</name>
    <dbReference type="NCBI Taxonomy" id="1880"/>
    <lineage>
        <taxon>Bacteria</taxon>
        <taxon>Bacillati</taxon>
        <taxon>Actinomycetota</taxon>
        <taxon>Actinomycetes</taxon>
        <taxon>Micromonosporales</taxon>
        <taxon>Micromonosporaceae</taxon>
        <taxon>Micromonospora</taxon>
    </lineage>
</organism>
<dbReference type="OrthoDB" id="7057833at2"/>
<reference evidence="2 3" key="1">
    <citation type="submission" date="2019-07" db="EMBL/GenBank/DDBJ databases">
        <title>R&amp;d 2014.</title>
        <authorList>
            <person name="Klenk H.-P."/>
        </authorList>
    </citation>
    <scope>NUCLEOTIDE SEQUENCE [LARGE SCALE GENOMIC DNA]</scope>
    <source>
        <strain evidence="2 3">DSM 43868</strain>
    </source>
</reference>
<proteinExistence type="predicted"/>